<dbReference type="RefSeq" id="WP_019085728.1">
    <property type="nucleotide sequence ID" value="NZ_BANI01000062.1"/>
</dbReference>
<dbReference type="Proteomes" id="UP000032675">
    <property type="component" value="Unassembled WGS sequence"/>
</dbReference>
<dbReference type="InterPro" id="IPR003593">
    <property type="entry name" value="AAA+_ATPase"/>
</dbReference>
<sequence>MMQQPEPAPAQSKPGTELVRIINCRQAYHKESATDLVVLDGVNLSIRSGEIVGLLGRSGSGKSTLLRIIAGLLPPTAGEVIWKGKRLEGPAAGISMVFQSFALFPWLTVQKNVELGLEAQGVPVAERHRLAEDAIGLIGLGGYENAYPKELSGGMRQRVGLARALVVHPDLLLMDEPFSALDVLTAENLRTDLVELWAEKKLPIQSILLVTHNIEEAVLMCDRILIFSSNPGRVAYELQVPFEHPRNREDAAFRQFVDRIYALMTRRAPVVSEADMTDPDMKHVQITADAVALPALPINTIVGMMETLAADPLHGRADLPLLASRLQLELDDLFPLGESLQLLGFAELEDGDIMLTPEGMRFVQSEHDTRKNILWHSMLHNIPMVRTIRAVLDERPNHRASAERFRDELEDSMSPDYARQTLQTLIGWARYAELFDFDEEADQLFLDDETE</sequence>
<proteinExistence type="inferred from homology"/>
<comment type="similarity">
    <text evidence="1">Belongs to the ABC transporter superfamily.</text>
</comment>
<dbReference type="AlphaFoldDB" id="A0A0D6PYK3"/>
<evidence type="ECO:0000256" key="3">
    <source>
        <dbReference type="ARBA" id="ARBA00022741"/>
    </source>
</evidence>
<dbReference type="PROSITE" id="PS50893">
    <property type="entry name" value="ABC_TRANSPORTER_2"/>
    <property type="match status" value="1"/>
</dbReference>
<dbReference type="Pfam" id="PF00005">
    <property type="entry name" value="ABC_tran"/>
    <property type="match status" value="1"/>
</dbReference>
<evidence type="ECO:0000256" key="1">
    <source>
        <dbReference type="ARBA" id="ARBA00005417"/>
    </source>
</evidence>
<keyword evidence="2" id="KW-0813">Transport</keyword>
<accession>A0A0D6PYK3</accession>
<dbReference type="PANTHER" id="PTHR42788">
    <property type="entry name" value="TAURINE IMPORT ATP-BINDING PROTEIN-RELATED"/>
    <property type="match status" value="1"/>
</dbReference>
<dbReference type="InterPro" id="IPR018632">
    <property type="entry name" value="AAA-associated_dom_C"/>
</dbReference>
<evidence type="ECO:0000313" key="7">
    <source>
        <dbReference type="Proteomes" id="UP000032675"/>
    </source>
</evidence>
<dbReference type="Pfam" id="PF09821">
    <property type="entry name" value="AAA_assoc_C"/>
    <property type="match status" value="1"/>
</dbReference>
<organism evidence="6 7">
    <name type="scientific">Komagataeibacter europaeus NBRC 3261</name>
    <dbReference type="NCBI Taxonomy" id="1234669"/>
    <lineage>
        <taxon>Bacteria</taxon>
        <taxon>Pseudomonadati</taxon>
        <taxon>Pseudomonadota</taxon>
        <taxon>Alphaproteobacteria</taxon>
        <taxon>Acetobacterales</taxon>
        <taxon>Acetobacteraceae</taxon>
        <taxon>Komagataeibacter</taxon>
    </lineage>
</organism>
<dbReference type="EMBL" id="BANI01000062">
    <property type="protein sequence ID" value="GAN96392.1"/>
    <property type="molecule type" value="Genomic_DNA"/>
</dbReference>
<dbReference type="CDD" id="cd03293">
    <property type="entry name" value="ABC_NrtD_SsuB_transporters"/>
    <property type="match status" value="1"/>
</dbReference>
<protein>
    <submittedName>
        <fullName evidence="6">ABC transporter nitrate/sulfonate/bicarbonate permease</fullName>
    </submittedName>
</protein>
<name>A0A0D6PYK3_KOMEU</name>
<evidence type="ECO:0000256" key="4">
    <source>
        <dbReference type="ARBA" id="ARBA00022840"/>
    </source>
</evidence>
<dbReference type="InterPro" id="IPR017871">
    <property type="entry name" value="ABC_transporter-like_CS"/>
</dbReference>
<dbReference type="InterPro" id="IPR050166">
    <property type="entry name" value="ABC_transporter_ATP-bind"/>
</dbReference>
<keyword evidence="4" id="KW-0067">ATP-binding</keyword>
<gene>
    <name evidence="6" type="ORF">Geu3261_0068_021</name>
</gene>
<dbReference type="GO" id="GO:0005524">
    <property type="term" value="F:ATP binding"/>
    <property type="evidence" value="ECO:0007669"/>
    <property type="project" value="UniProtKB-KW"/>
</dbReference>
<dbReference type="PROSITE" id="PS00211">
    <property type="entry name" value="ABC_TRANSPORTER_1"/>
    <property type="match status" value="1"/>
</dbReference>
<dbReference type="PANTHER" id="PTHR42788:SF13">
    <property type="entry name" value="ALIPHATIC SULFONATES IMPORT ATP-BINDING PROTEIN SSUB"/>
    <property type="match status" value="1"/>
</dbReference>
<evidence type="ECO:0000256" key="2">
    <source>
        <dbReference type="ARBA" id="ARBA00022448"/>
    </source>
</evidence>
<dbReference type="SUPFAM" id="SSF52540">
    <property type="entry name" value="P-loop containing nucleoside triphosphate hydrolases"/>
    <property type="match status" value="1"/>
</dbReference>
<reference evidence="6 7" key="1">
    <citation type="submission" date="2012-11" db="EMBL/GenBank/DDBJ databases">
        <title>Whole genome sequence of Gluconacetobacter europaeus NBRC3261.</title>
        <authorList>
            <person name="Azuma Y."/>
            <person name="Higashiura N."/>
            <person name="Hirakawa H."/>
            <person name="Matsushita K."/>
        </authorList>
    </citation>
    <scope>NUCLEOTIDE SEQUENCE [LARGE SCALE GENOMIC DNA]</scope>
    <source>
        <strain evidence="6 7">NBRC 3261</strain>
    </source>
</reference>
<dbReference type="InterPro" id="IPR027417">
    <property type="entry name" value="P-loop_NTPase"/>
</dbReference>
<dbReference type="InterPro" id="IPR003439">
    <property type="entry name" value="ABC_transporter-like_ATP-bd"/>
</dbReference>
<evidence type="ECO:0000259" key="5">
    <source>
        <dbReference type="PROSITE" id="PS50893"/>
    </source>
</evidence>
<dbReference type="Gene3D" id="3.40.50.300">
    <property type="entry name" value="P-loop containing nucleotide triphosphate hydrolases"/>
    <property type="match status" value="1"/>
</dbReference>
<dbReference type="GO" id="GO:0016887">
    <property type="term" value="F:ATP hydrolysis activity"/>
    <property type="evidence" value="ECO:0007669"/>
    <property type="project" value="InterPro"/>
</dbReference>
<keyword evidence="3" id="KW-0547">Nucleotide-binding</keyword>
<evidence type="ECO:0000313" key="6">
    <source>
        <dbReference type="EMBL" id="GAN96392.1"/>
    </source>
</evidence>
<comment type="caution">
    <text evidence="6">The sequence shown here is derived from an EMBL/GenBank/DDBJ whole genome shotgun (WGS) entry which is preliminary data.</text>
</comment>
<dbReference type="SMART" id="SM00382">
    <property type="entry name" value="AAA"/>
    <property type="match status" value="1"/>
</dbReference>
<feature type="domain" description="ABC transporter" evidence="5">
    <location>
        <begin position="19"/>
        <end position="254"/>
    </location>
</feature>